<keyword evidence="3" id="KW-1185">Reference proteome</keyword>
<evidence type="ECO:0000313" key="2">
    <source>
        <dbReference type="EMBL" id="ERS93720.1"/>
    </source>
</evidence>
<dbReference type="Gene3D" id="3.40.630.30">
    <property type="match status" value="1"/>
</dbReference>
<reference evidence="2 3" key="1">
    <citation type="journal article" date="2013" name="Genome Announc.">
        <title>Draft Genome Sequence of Staphylococcus simulans UMC-CNS-990, Isolated from a Case of Chronic Bovine Mastitis.</title>
        <authorList>
            <person name="Calcutt M.J."/>
            <person name="Foecking M.F."/>
            <person name="Hsieh H.Y."/>
            <person name="Perry J."/>
            <person name="Stewart G.C."/>
            <person name="Middleton J.R."/>
        </authorList>
    </citation>
    <scope>NUCLEOTIDE SEQUENCE [LARGE SCALE GENOMIC DNA]</scope>
    <source>
        <strain evidence="2 3">UMC-CNS-990</strain>
    </source>
</reference>
<protein>
    <submittedName>
        <fullName evidence="2">Acetyltransferase</fullName>
    </submittedName>
</protein>
<accession>A0ABN0PDL6</accession>
<dbReference type="Proteomes" id="UP000017131">
    <property type="component" value="Unassembled WGS sequence"/>
</dbReference>
<evidence type="ECO:0000259" key="1">
    <source>
        <dbReference type="PROSITE" id="PS51186"/>
    </source>
</evidence>
<dbReference type="EMBL" id="AXDY01000004">
    <property type="protein sequence ID" value="ERS93720.1"/>
    <property type="molecule type" value="Genomic_DNA"/>
</dbReference>
<dbReference type="PANTHER" id="PTHR43792:SF1">
    <property type="entry name" value="N-ACETYLTRANSFERASE DOMAIN-CONTAINING PROTEIN"/>
    <property type="match status" value="1"/>
</dbReference>
<dbReference type="PANTHER" id="PTHR43792">
    <property type="entry name" value="GNAT FAMILY, PUTATIVE (AFU_ORTHOLOGUE AFUA_3G00765)-RELATED-RELATED"/>
    <property type="match status" value="1"/>
</dbReference>
<dbReference type="InterPro" id="IPR016181">
    <property type="entry name" value="Acyl_CoA_acyltransferase"/>
</dbReference>
<dbReference type="Pfam" id="PF13302">
    <property type="entry name" value="Acetyltransf_3"/>
    <property type="match status" value="1"/>
</dbReference>
<dbReference type="SUPFAM" id="SSF55729">
    <property type="entry name" value="Acyl-CoA N-acyltransferases (Nat)"/>
    <property type="match status" value="1"/>
</dbReference>
<dbReference type="InterPro" id="IPR051531">
    <property type="entry name" value="N-acetyltransferase"/>
</dbReference>
<organism evidence="2 3">
    <name type="scientific">Staphylococcus simulans UMC-CNS-990</name>
    <dbReference type="NCBI Taxonomy" id="1405498"/>
    <lineage>
        <taxon>Bacteria</taxon>
        <taxon>Bacillati</taxon>
        <taxon>Bacillota</taxon>
        <taxon>Bacilli</taxon>
        <taxon>Bacillales</taxon>
        <taxon>Staphylococcaceae</taxon>
        <taxon>Staphylococcus</taxon>
    </lineage>
</organism>
<proteinExistence type="predicted"/>
<feature type="domain" description="N-acetyltransferase" evidence="1">
    <location>
        <begin position="10"/>
        <end position="170"/>
    </location>
</feature>
<gene>
    <name evidence="2" type="ORF">SSIM_05860</name>
</gene>
<dbReference type="PROSITE" id="PS51186">
    <property type="entry name" value="GNAT"/>
    <property type="match status" value="1"/>
</dbReference>
<dbReference type="InterPro" id="IPR000182">
    <property type="entry name" value="GNAT_dom"/>
</dbReference>
<sequence length="181" mass="21314">MSVYLETQRLKLRDWEDKDLLPFQKMNANRQVRRFFPSILSYRRSELDMQAMQKQLKQSGIGLFAVELKESGEWIGFIGLNYLPKRSQYPFKDLPFFEIGWRLIPEVWDNGIATEGAKAVLEYAKEKGIEEVYSLTAKTNMASRRVMEKIGMTYLEDYELPNVSVAHPLKTQVRYYKKLNE</sequence>
<dbReference type="RefSeq" id="WP_023015424.1">
    <property type="nucleotide sequence ID" value="NZ_AXDY01000004.1"/>
</dbReference>
<comment type="caution">
    <text evidence="2">The sequence shown here is derived from an EMBL/GenBank/DDBJ whole genome shotgun (WGS) entry which is preliminary data.</text>
</comment>
<name>A0ABN0PDL6_STASI</name>
<evidence type="ECO:0000313" key="3">
    <source>
        <dbReference type="Proteomes" id="UP000017131"/>
    </source>
</evidence>